<dbReference type="Proteomes" id="UP000198577">
    <property type="component" value="Unassembled WGS sequence"/>
</dbReference>
<dbReference type="STRING" id="937334.SAMN05444406_11011"/>
<keyword evidence="1" id="KW-0966">Cell projection</keyword>
<keyword evidence="1" id="KW-0282">Flagellum</keyword>
<dbReference type="RefSeq" id="WP_092282230.1">
    <property type="nucleotide sequence ID" value="NZ_FOXR01000010.1"/>
</dbReference>
<protein>
    <submittedName>
        <fullName evidence="1">Flagellar operon protein TIGR03826</fullName>
    </submittedName>
</protein>
<organism evidence="1 2">
    <name type="scientific">Caldicoprobacter faecalis</name>
    <dbReference type="NCBI Taxonomy" id="937334"/>
    <lineage>
        <taxon>Bacteria</taxon>
        <taxon>Bacillati</taxon>
        <taxon>Bacillota</taxon>
        <taxon>Clostridia</taxon>
        <taxon>Caldicoprobacterales</taxon>
        <taxon>Caldicoprobacteraceae</taxon>
        <taxon>Caldicoprobacter</taxon>
    </lineage>
</organism>
<keyword evidence="2" id="KW-1185">Reference proteome</keyword>
<evidence type="ECO:0000313" key="1">
    <source>
        <dbReference type="EMBL" id="SFQ02976.1"/>
    </source>
</evidence>
<sequence length="139" mass="16137">MDIRNCKRCNRLFQYNGIKYCPSCVMELDEMFKKVRDYLYEHPDATIIEVSEATGVEEKIILEFLREGRLELKEPSPVLTCERCGKPITTGRMCKECLAVFERGLKKGLSESARKVSDLKPDSSKIHLADYIIKKRDRE</sequence>
<accession>A0A1I5V7Q7</accession>
<dbReference type="OrthoDB" id="1739831at2"/>
<proteinExistence type="predicted"/>
<reference evidence="1 2" key="1">
    <citation type="submission" date="2016-10" db="EMBL/GenBank/DDBJ databases">
        <authorList>
            <person name="de Groot N.N."/>
        </authorList>
    </citation>
    <scope>NUCLEOTIDE SEQUENCE [LARGE SCALE GENOMIC DNA]</scope>
    <source>
        <strain evidence="1 2">DSM 20678</strain>
    </source>
</reference>
<dbReference type="EMBL" id="FOXR01000010">
    <property type="protein sequence ID" value="SFQ02976.1"/>
    <property type="molecule type" value="Genomic_DNA"/>
</dbReference>
<dbReference type="AlphaFoldDB" id="A0A1I5V7Q7"/>
<keyword evidence="1" id="KW-0969">Cilium</keyword>
<gene>
    <name evidence="1" type="ORF">SAMN05444406_11011</name>
</gene>
<evidence type="ECO:0000313" key="2">
    <source>
        <dbReference type="Proteomes" id="UP000198577"/>
    </source>
</evidence>
<name>A0A1I5V7Q7_9FIRM</name>